<organism evidence="2 3">
    <name type="scientific">Photorhabdus luminescens subsp. mexicana</name>
    <dbReference type="NCBI Taxonomy" id="2100167"/>
    <lineage>
        <taxon>Bacteria</taxon>
        <taxon>Pseudomonadati</taxon>
        <taxon>Pseudomonadota</taxon>
        <taxon>Gammaproteobacteria</taxon>
        <taxon>Enterobacterales</taxon>
        <taxon>Morganellaceae</taxon>
        <taxon>Photorhabdus</taxon>
    </lineage>
</organism>
<reference evidence="2 3" key="1">
    <citation type="journal article" date="2019" name="Int. J. Syst. Evol. Microbiol.">
        <title>Photorhabdus khanii subsp. guanajuatensis subsp. nov., isolated from Heterorhabditis atacamensis, and Photorhabdus luminescens subsp. mexicana subsp. nov., isolated from Heterorhabditis mexicana entomopathogenic nematodes.</title>
        <authorList>
            <person name="Machado R.A.R."/>
            <person name="Bruno P."/>
            <person name="Arce C.C.M."/>
            <person name="Liechti N."/>
            <person name="Kohler A."/>
            <person name="Bernal J."/>
            <person name="Bruggmann R."/>
            <person name="Turlings T.C.J."/>
        </authorList>
    </citation>
    <scope>NUCLEOTIDE SEQUENCE [LARGE SCALE GENOMIC DNA]</scope>
    <source>
        <strain evidence="2 3">MEX47-22</strain>
    </source>
</reference>
<gene>
    <name evidence="2" type="ORF">C5468_23870</name>
</gene>
<comment type="caution">
    <text evidence="2">The sequence shown here is derived from an EMBL/GenBank/DDBJ whole genome shotgun (WGS) entry which is preliminary data.</text>
</comment>
<proteinExistence type="predicted"/>
<dbReference type="EMBL" id="PUJX01000047">
    <property type="protein sequence ID" value="TDB43271.1"/>
    <property type="molecule type" value="Genomic_DNA"/>
</dbReference>
<evidence type="ECO:0000313" key="2">
    <source>
        <dbReference type="EMBL" id="TDB43271.1"/>
    </source>
</evidence>
<sequence>MLAHLKQLISNPATGRLSTSDTTLFGAFIASTAVLLWCALAGKMDEYLFVGYLAAWVTHSQASKQAAIKRDREQKINVTDSREVFARD</sequence>
<dbReference type="Proteomes" id="UP000295550">
    <property type="component" value="Unassembled WGS sequence"/>
</dbReference>
<keyword evidence="1" id="KW-1133">Transmembrane helix</keyword>
<accession>A0A4R4IS73</accession>
<dbReference type="RefSeq" id="WP_132348613.1">
    <property type="nucleotide sequence ID" value="NZ_CAWOLF010000047.1"/>
</dbReference>
<keyword evidence="1" id="KW-0472">Membrane</keyword>
<feature type="transmembrane region" description="Helical" evidence="1">
    <location>
        <begin position="24"/>
        <end position="42"/>
    </location>
</feature>
<protein>
    <recommendedName>
        <fullName evidence="4">DUF2644 domain-containing protein</fullName>
    </recommendedName>
</protein>
<evidence type="ECO:0000313" key="3">
    <source>
        <dbReference type="Proteomes" id="UP000295550"/>
    </source>
</evidence>
<dbReference type="AlphaFoldDB" id="A0A4R4IS73"/>
<name>A0A4R4IS73_PHOLU</name>
<evidence type="ECO:0000256" key="1">
    <source>
        <dbReference type="SAM" id="Phobius"/>
    </source>
</evidence>
<keyword evidence="1" id="KW-0812">Transmembrane</keyword>
<evidence type="ECO:0008006" key="4">
    <source>
        <dbReference type="Google" id="ProtNLM"/>
    </source>
</evidence>